<sequence length="459" mass="53433">MEQQTNPRNSYSMETQSKLLQSHRESSTELDFNQQEAWVRERLELQIQSQVFKSKVSELVQEEIRKSRTISQVLDSLYLLKDSLQRINRWVSEEEFGGKVGKEEILEDELDVLFSEMRSVYQFASVVESRIVKREEIRTKEKMEMDERIVSLIEENRDINGLLRVAMLEKMNLERTLNKLKGSGEQKRVAILQIAERGLQKVGFGFMMSSVAEEPPVDSASIDSGQGQSEDEVVSVAATFENMMKNLRLEIANLRRSLEESRLENEHLQSFSDEQAQKIAENILYIEHLEERLNKLVHNIDELMLEVTKAEEDATRWKQACELEVEAGRTAIEERDKEVALLKEELSRTKLALDASNNKMQLKERLASTAMAAQEAAEISLRLADSRSAGLRERIEELTKQLEEDVDQEKKERDRGRRRLRHECWPWRVLRFTPAVSSRPGNLNRRRRLPEMEALLHFM</sequence>
<evidence type="ECO:0000313" key="2">
    <source>
        <dbReference type="Proteomes" id="UP000827976"/>
    </source>
</evidence>
<dbReference type="Proteomes" id="UP000827976">
    <property type="component" value="Chromosome 1"/>
</dbReference>
<keyword evidence="2" id="KW-1185">Reference proteome</keyword>
<evidence type="ECO:0000313" key="1">
    <source>
        <dbReference type="EMBL" id="KAH7691780.1"/>
    </source>
</evidence>
<accession>A0ACB7WTR0</accession>
<reference evidence="2" key="1">
    <citation type="journal article" date="2022" name="Nat. Commun.">
        <title>Chromosome evolution and the genetic basis of agronomically important traits in greater yam.</title>
        <authorList>
            <person name="Bredeson J.V."/>
            <person name="Lyons J.B."/>
            <person name="Oniyinde I.O."/>
            <person name="Okereke N.R."/>
            <person name="Kolade O."/>
            <person name="Nnabue I."/>
            <person name="Nwadili C.O."/>
            <person name="Hribova E."/>
            <person name="Parker M."/>
            <person name="Nwogha J."/>
            <person name="Shu S."/>
            <person name="Carlson J."/>
            <person name="Kariba R."/>
            <person name="Muthemba S."/>
            <person name="Knop K."/>
            <person name="Barton G.J."/>
            <person name="Sherwood A.V."/>
            <person name="Lopez-Montes A."/>
            <person name="Asiedu R."/>
            <person name="Jamnadass R."/>
            <person name="Muchugi A."/>
            <person name="Goodstein D."/>
            <person name="Egesi C.N."/>
            <person name="Featherston J."/>
            <person name="Asfaw A."/>
            <person name="Simpson G.G."/>
            <person name="Dolezel J."/>
            <person name="Hendre P.S."/>
            <person name="Van Deynze A."/>
            <person name="Kumar P.L."/>
            <person name="Obidiegwu J.E."/>
            <person name="Bhattacharjee R."/>
            <person name="Rokhsar D.S."/>
        </authorList>
    </citation>
    <scope>NUCLEOTIDE SEQUENCE [LARGE SCALE GENOMIC DNA]</scope>
    <source>
        <strain evidence="2">cv. TDa95/00328</strain>
    </source>
</reference>
<name>A0ACB7WTR0_DIOAL</name>
<proteinExistence type="predicted"/>
<dbReference type="EMBL" id="CM037011">
    <property type="protein sequence ID" value="KAH7691780.1"/>
    <property type="molecule type" value="Genomic_DNA"/>
</dbReference>
<protein>
    <submittedName>
        <fullName evidence="1">Uncharacterized protein</fullName>
    </submittedName>
</protein>
<organism evidence="1 2">
    <name type="scientific">Dioscorea alata</name>
    <name type="common">Purple yam</name>
    <dbReference type="NCBI Taxonomy" id="55571"/>
    <lineage>
        <taxon>Eukaryota</taxon>
        <taxon>Viridiplantae</taxon>
        <taxon>Streptophyta</taxon>
        <taxon>Embryophyta</taxon>
        <taxon>Tracheophyta</taxon>
        <taxon>Spermatophyta</taxon>
        <taxon>Magnoliopsida</taxon>
        <taxon>Liliopsida</taxon>
        <taxon>Dioscoreales</taxon>
        <taxon>Dioscoreaceae</taxon>
        <taxon>Dioscorea</taxon>
    </lineage>
</organism>
<comment type="caution">
    <text evidence="1">The sequence shown here is derived from an EMBL/GenBank/DDBJ whole genome shotgun (WGS) entry which is preliminary data.</text>
</comment>
<gene>
    <name evidence="1" type="ORF">IHE45_01G019900</name>
</gene>